<proteinExistence type="predicted"/>
<name>A0ACB7Y8W6_9ERIC</name>
<keyword evidence="2" id="KW-1185">Reference proteome</keyword>
<reference evidence="1 2" key="1">
    <citation type="journal article" date="2021" name="Hortic Res">
        <title>High-quality reference genome and annotation aids understanding of berry development for evergreen blueberry (Vaccinium darrowii).</title>
        <authorList>
            <person name="Yu J."/>
            <person name="Hulse-Kemp A.M."/>
            <person name="Babiker E."/>
            <person name="Staton M."/>
        </authorList>
    </citation>
    <scope>NUCLEOTIDE SEQUENCE [LARGE SCALE GENOMIC DNA]</scope>
    <source>
        <strain evidence="2">cv. NJ 8807/NJ 8810</strain>
        <tissue evidence="1">Young leaf</tissue>
    </source>
</reference>
<dbReference type="EMBL" id="CM037157">
    <property type="protein sequence ID" value="KAH7849473.1"/>
    <property type="molecule type" value="Genomic_DNA"/>
</dbReference>
<evidence type="ECO:0000313" key="2">
    <source>
        <dbReference type="Proteomes" id="UP000828048"/>
    </source>
</evidence>
<sequence>MHFEREEVFYCCLDKFVPRYPEDWETTDWLGGKFNENGQDIYIRIASSDLDSPVQHGRSNDKKKVIIIVALTIITGMFLLGLCILLYFRKRKKNDERLRTEESHVQNSRHGHSKQSQKDELELPLFDFDTIASCTNNFSADNMLGQGGFGPVHKGRLEDGREIAVKRLSKTSRQGLDEFKNEVSCIAKLQHRNLVKLLGCCIQGEERMLIYEFMPNKSLDSFIFDESWRALLDWPKRYNIISGIAHFGMARIFGGNETEINTERVVGTYGYMSPEYVVDGLFSVKSDVFSFGVLVLEIVSGKRNKGFFHPDHYLNLLGHAWTLHEEVLKVENTEKSTRVHLVEIGSVPPMGAQPEKDL</sequence>
<accession>A0ACB7Y8W6</accession>
<evidence type="ECO:0000313" key="1">
    <source>
        <dbReference type="EMBL" id="KAH7849473.1"/>
    </source>
</evidence>
<protein>
    <submittedName>
        <fullName evidence="1">Uncharacterized protein</fullName>
    </submittedName>
</protein>
<gene>
    <name evidence="1" type="ORF">Vadar_018344</name>
</gene>
<dbReference type="Proteomes" id="UP000828048">
    <property type="component" value="Chromosome 7"/>
</dbReference>
<comment type="caution">
    <text evidence="1">The sequence shown here is derived from an EMBL/GenBank/DDBJ whole genome shotgun (WGS) entry which is preliminary data.</text>
</comment>
<organism evidence="1 2">
    <name type="scientific">Vaccinium darrowii</name>
    <dbReference type="NCBI Taxonomy" id="229202"/>
    <lineage>
        <taxon>Eukaryota</taxon>
        <taxon>Viridiplantae</taxon>
        <taxon>Streptophyta</taxon>
        <taxon>Embryophyta</taxon>
        <taxon>Tracheophyta</taxon>
        <taxon>Spermatophyta</taxon>
        <taxon>Magnoliopsida</taxon>
        <taxon>eudicotyledons</taxon>
        <taxon>Gunneridae</taxon>
        <taxon>Pentapetalae</taxon>
        <taxon>asterids</taxon>
        <taxon>Ericales</taxon>
        <taxon>Ericaceae</taxon>
        <taxon>Vaccinioideae</taxon>
        <taxon>Vaccinieae</taxon>
        <taxon>Vaccinium</taxon>
    </lineage>
</organism>